<feature type="compositionally biased region" description="Pro residues" evidence="6">
    <location>
        <begin position="10"/>
        <end position="29"/>
    </location>
</feature>
<comment type="caution">
    <text evidence="8">The sequence shown here is derived from an EMBL/GenBank/DDBJ whole genome shotgun (WGS) entry which is preliminary data.</text>
</comment>
<dbReference type="GO" id="GO:0010256">
    <property type="term" value="P:endomembrane system organization"/>
    <property type="evidence" value="ECO:0007669"/>
    <property type="project" value="TreeGrafter"/>
</dbReference>
<feature type="transmembrane region" description="Helical" evidence="7">
    <location>
        <begin position="188"/>
        <end position="210"/>
    </location>
</feature>
<dbReference type="Gramene" id="OIT29229">
    <property type="protein sequence ID" value="OIT29229"/>
    <property type="gene ID" value="A4A49_22835"/>
</dbReference>
<keyword evidence="3 7" id="KW-0812">Transmembrane</keyword>
<dbReference type="PANTHER" id="PTHR31621:SF5">
    <property type="entry name" value="PROTEIN DMP10"/>
    <property type="match status" value="1"/>
</dbReference>
<evidence type="ECO:0000313" key="8">
    <source>
        <dbReference type="EMBL" id="OIT29229.1"/>
    </source>
</evidence>
<evidence type="ECO:0000256" key="3">
    <source>
        <dbReference type="ARBA" id="ARBA00022692"/>
    </source>
</evidence>
<accession>A0A314KKJ6</accession>
<evidence type="ECO:0000256" key="5">
    <source>
        <dbReference type="ARBA" id="ARBA00023136"/>
    </source>
</evidence>
<dbReference type="STRING" id="49451.A0A314KKJ6"/>
<evidence type="ECO:0000256" key="2">
    <source>
        <dbReference type="ARBA" id="ARBA00008707"/>
    </source>
</evidence>
<keyword evidence="9" id="KW-1185">Reference proteome</keyword>
<evidence type="ECO:0000256" key="7">
    <source>
        <dbReference type="SAM" id="Phobius"/>
    </source>
</evidence>
<reference evidence="8" key="1">
    <citation type="submission" date="2016-11" db="EMBL/GenBank/DDBJ databases">
        <title>The genome of Nicotiana attenuata.</title>
        <authorList>
            <person name="Xu S."/>
            <person name="Brockmoeller T."/>
            <person name="Gaquerel E."/>
            <person name="Navarro A."/>
            <person name="Kuhl H."/>
            <person name="Gase K."/>
            <person name="Ling Z."/>
            <person name="Zhou W."/>
            <person name="Kreitzer C."/>
            <person name="Stanke M."/>
            <person name="Tang H."/>
            <person name="Lyons E."/>
            <person name="Pandey P."/>
            <person name="Pandey S.P."/>
            <person name="Timmermann B."/>
            <person name="Baldwin I.T."/>
        </authorList>
    </citation>
    <scope>NUCLEOTIDE SEQUENCE [LARGE SCALE GENOMIC DNA]</scope>
    <source>
        <strain evidence="8">UT</strain>
    </source>
</reference>
<gene>
    <name evidence="8" type="ORF">A4A49_22835</name>
</gene>
<comment type="subcellular location">
    <subcellularLocation>
        <location evidence="1">Membrane</location>
        <topology evidence="1">Multi-pass membrane protein</topology>
    </subcellularLocation>
</comment>
<keyword evidence="4 7" id="KW-1133">Transmembrane helix</keyword>
<dbReference type="InterPro" id="IPR007770">
    <property type="entry name" value="DMP"/>
</dbReference>
<dbReference type="AlphaFoldDB" id="A0A314KKJ6"/>
<dbReference type="EMBL" id="MJEQ01001833">
    <property type="protein sequence ID" value="OIT29229.1"/>
    <property type="molecule type" value="Genomic_DNA"/>
</dbReference>
<evidence type="ECO:0000256" key="1">
    <source>
        <dbReference type="ARBA" id="ARBA00004141"/>
    </source>
</evidence>
<comment type="similarity">
    <text evidence="2">Belongs to the plant DMP1 protein family.</text>
</comment>
<organism evidence="8 9">
    <name type="scientific">Nicotiana attenuata</name>
    <name type="common">Coyote tobacco</name>
    <dbReference type="NCBI Taxonomy" id="49451"/>
    <lineage>
        <taxon>Eukaryota</taxon>
        <taxon>Viridiplantae</taxon>
        <taxon>Streptophyta</taxon>
        <taxon>Embryophyta</taxon>
        <taxon>Tracheophyta</taxon>
        <taxon>Spermatophyta</taxon>
        <taxon>Magnoliopsida</taxon>
        <taxon>eudicotyledons</taxon>
        <taxon>Gunneridae</taxon>
        <taxon>Pentapetalae</taxon>
        <taxon>asterids</taxon>
        <taxon>lamiids</taxon>
        <taxon>Solanales</taxon>
        <taxon>Solanaceae</taxon>
        <taxon>Nicotianoideae</taxon>
        <taxon>Nicotianeae</taxon>
        <taxon>Nicotiana</taxon>
    </lineage>
</organism>
<dbReference type="GO" id="GO:0016020">
    <property type="term" value="C:membrane"/>
    <property type="evidence" value="ECO:0007669"/>
    <property type="project" value="UniProtKB-SubCell"/>
</dbReference>
<feature type="region of interest" description="Disordered" evidence="6">
    <location>
        <begin position="1"/>
        <end position="32"/>
    </location>
</feature>
<feature type="transmembrane region" description="Helical" evidence="7">
    <location>
        <begin position="150"/>
        <end position="168"/>
    </location>
</feature>
<name>A0A314KKJ6_NICAT</name>
<evidence type="ECO:0000256" key="6">
    <source>
        <dbReference type="SAM" id="MobiDB-lite"/>
    </source>
</evidence>
<dbReference type="GO" id="GO:0005737">
    <property type="term" value="C:cytoplasm"/>
    <property type="evidence" value="ECO:0007669"/>
    <property type="project" value="UniProtKB-ARBA"/>
</dbReference>
<sequence>MAEPSLSQRLPPPPVPTSSPSPPQQPPPAARSKIVGETAHPIHKTLDTAANIANLLPTGTVLAFRMLIPSFSNKGVCQFSNKLLTAAVIGFCSVACFFSSFTDSCVLSSDGKSFYGIATTRGIHLFNCDNNDPENKILEGINMRKYKLKCLDFVHAFVSLLVFLVFAFCDSDVQTCFFSNQQRPGSNVNALVMNLPLAAGFFASFFFLIFPTTRRGIGYAGLPA</sequence>
<protein>
    <submittedName>
        <fullName evidence="8">Uncharacterized protein</fullName>
    </submittedName>
</protein>
<proteinExistence type="inferred from homology"/>
<evidence type="ECO:0000313" key="9">
    <source>
        <dbReference type="Proteomes" id="UP000187609"/>
    </source>
</evidence>
<dbReference type="PANTHER" id="PTHR31621">
    <property type="entry name" value="PROTEIN DMP3"/>
    <property type="match status" value="1"/>
</dbReference>
<dbReference type="Proteomes" id="UP000187609">
    <property type="component" value="Unassembled WGS sequence"/>
</dbReference>
<dbReference type="OrthoDB" id="657601at2759"/>
<dbReference type="KEGG" id="nau:109211624"/>
<evidence type="ECO:0000256" key="4">
    <source>
        <dbReference type="ARBA" id="ARBA00022989"/>
    </source>
</evidence>
<dbReference type="Pfam" id="PF05078">
    <property type="entry name" value="DUF679"/>
    <property type="match status" value="1"/>
</dbReference>
<keyword evidence="5 7" id="KW-0472">Membrane</keyword>